<keyword evidence="14" id="KW-1185">Reference proteome</keyword>
<keyword evidence="9 11" id="KW-0811">Translocation</keyword>
<keyword evidence="7 11" id="KW-0653">Protein transport</keyword>
<evidence type="ECO:0000256" key="4">
    <source>
        <dbReference type="ARBA" id="ARBA00022448"/>
    </source>
</evidence>
<keyword evidence="8 11" id="KW-1133">Transmembrane helix</keyword>
<feature type="transmembrane region" description="Helical" evidence="11">
    <location>
        <begin position="51"/>
        <end position="71"/>
    </location>
</feature>
<dbReference type="Proteomes" id="UP000242175">
    <property type="component" value="Chromosome large"/>
</dbReference>
<evidence type="ECO:0000256" key="2">
    <source>
        <dbReference type="ARBA" id="ARBA00008445"/>
    </source>
</evidence>
<evidence type="ECO:0000313" key="14">
    <source>
        <dbReference type="Proteomes" id="UP000242175"/>
    </source>
</evidence>
<evidence type="ECO:0000256" key="9">
    <source>
        <dbReference type="ARBA" id="ARBA00023010"/>
    </source>
</evidence>
<feature type="compositionally biased region" description="Basic and acidic residues" evidence="12">
    <location>
        <begin position="96"/>
        <end position="107"/>
    </location>
</feature>
<evidence type="ECO:0000256" key="3">
    <source>
        <dbReference type="ARBA" id="ARBA00017876"/>
    </source>
</evidence>
<dbReference type="GO" id="GO:0005886">
    <property type="term" value="C:plasma membrane"/>
    <property type="evidence" value="ECO:0007669"/>
    <property type="project" value="UniProtKB-SubCell"/>
</dbReference>
<accession>A0A220VDE3</accession>
<dbReference type="EMBL" id="CP022355">
    <property type="protein sequence ID" value="ASK78375.1"/>
    <property type="molecule type" value="Genomic_DNA"/>
</dbReference>
<name>A0A220VDE3_9GAMM</name>
<keyword evidence="5 11" id="KW-1003">Cell membrane</keyword>
<keyword evidence="10 11" id="KW-0472">Membrane</keyword>
<dbReference type="KEGG" id="pmai:CF386_04815"/>
<evidence type="ECO:0000256" key="12">
    <source>
        <dbReference type="SAM" id="MobiDB-lite"/>
    </source>
</evidence>
<evidence type="ECO:0000256" key="11">
    <source>
        <dbReference type="RuleBase" id="RU365087"/>
    </source>
</evidence>
<comment type="function">
    <text evidence="11">Involved in protein export. Participates in an early event of protein translocation.</text>
</comment>
<keyword evidence="6 11" id="KW-0812">Transmembrane</keyword>
<sequence>MYDFLLVLYILIALILIGLVLIQQGKGADMGASFGSGASATVFGSTGSANFLSRMTSLCAILFFVISLILAKMSSGSSSDDSGWNDIGLNSNKSEQIQKENIGKSETKVNGNKSIKSNSPESEIPK</sequence>
<comment type="caution">
    <text evidence="11">Lacks conserved residue(s) required for the propagation of feature annotation.</text>
</comment>
<dbReference type="GO" id="GO:0065002">
    <property type="term" value="P:intracellular protein transmembrane transport"/>
    <property type="evidence" value="ECO:0007669"/>
    <property type="project" value="TreeGrafter"/>
</dbReference>
<dbReference type="Pfam" id="PF03840">
    <property type="entry name" value="SecG"/>
    <property type="match status" value="1"/>
</dbReference>
<evidence type="ECO:0000313" key="13">
    <source>
        <dbReference type="EMBL" id="ASK78375.1"/>
    </source>
</evidence>
<evidence type="ECO:0000256" key="8">
    <source>
        <dbReference type="ARBA" id="ARBA00022989"/>
    </source>
</evidence>
<dbReference type="NCBIfam" id="TIGR00810">
    <property type="entry name" value="secG"/>
    <property type="match status" value="1"/>
</dbReference>
<gene>
    <name evidence="13" type="ORF">CF386_04815</name>
</gene>
<dbReference type="RefSeq" id="WP_089073283.1">
    <property type="nucleotide sequence ID" value="NZ_CBCSAM010000001.1"/>
</dbReference>
<evidence type="ECO:0000256" key="6">
    <source>
        <dbReference type="ARBA" id="ARBA00022692"/>
    </source>
</evidence>
<evidence type="ECO:0000256" key="1">
    <source>
        <dbReference type="ARBA" id="ARBA00004651"/>
    </source>
</evidence>
<protein>
    <recommendedName>
        <fullName evidence="3 11">Protein-export membrane protein SecG</fullName>
    </recommendedName>
</protein>
<feature type="region of interest" description="Disordered" evidence="12">
    <location>
        <begin position="74"/>
        <end position="126"/>
    </location>
</feature>
<dbReference type="AlphaFoldDB" id="A0A220VDE3"/>
<comment type="subcellular location">
    <subcellularLocation>
        <location evidence="1 11">Cell membrane</location>
        <topology evidence="1 11">Multi-pass membrane protein</topology>
    </subcellularLocation>
</comment>
<proteinExistence type="inferred from homology"/>
<evidence type="ECO:0000256" key="10">
    <source>
        <dbReference type="ARBA" id="ARBA00023136"/>
    </source>
</evidence>
<reference evidence="13 14" key="1">
    <citation type="journal article" date="2016" name="Int. J. Syst. Evol. Microbiol.">
        <title>Paraphotobacterium marinum gen. nov., sp. nov., a member of the family Vibrionaceae, isolated from surface seawater.</title>
        <authorList>
            <person name="Huang Z."/>
            <person name="Dong C."/>
            <person name="Shao Z."/>
        </authorList>
    </citation>
    <scope>NUCLEOTIDE SEQUENCE [LARGE SCALE GENOMIC DNA]</scope>
    <source>
        <strain evidence="13 14">NSCS20N07D</strain>
    </source>
</reference>
<dbReference type="PANTHER" id="PTHR34182">
    <property type="entry name" value="PROTEIN-EXPORT MEMBRANE PROTEIN SECG"/>
    <property type="match status" value="1"/>
</dbReference>
<organism evidence="13 14">
    <name type="scientific">Paraphotobacterium marinum</name>
    <dbReference type="NCBI Taxonomy" id="1755811"/>
    <lineage>
        <taxon>Bacteria</taxon>
        <taxon>Pseudomonadati</taxon>
        <taxon>Pseudomonadota</taxon>
        <taxon>Gammaproteobacteria</taxon>
        <taxon>Vibrionales</taxon>
        <taxon>Vibrionaceae</taxon>
        <taxon>Paraphotobacterium</taxon>
    </lineage>
</organism>
<dbReference type="InterPro" id="IPR004692">
    <property type="entry name" value="SecG"/>
</dbReference>
<dbReference type="GO" id="GO:0015450">
    <property type="term" value="F:protein-transporting ATPase activity"/>
    <property type="evidence" value="ECO:0007669"/>
    <property type="project" value="UniProtKB-UniRule"/>
</dbReference>
<evidence type="ECO:0000256" key="7">
    <source>
        <dbReference type="ARBA" id="ARBA00022927"/>
    </source>
</evidence>
<keyword evidence="4 11" id="KW-0813">Transport</keyword>
<dbReference type="GO" id="GO:0009306">
    <property type="term" value="P:protein secretion"/>
    <property type="evidence" value="ECO:0007669"/>
    <property type="project" value="UniProtKB-UniRule"/>
</dbReference>
<feature type="compositionally biased region" description="Polar residues" evidence="12">
    <location>
        <begin position="108"/>
        <end position="126"/>
    </location>
</feature>
<dbReference type="PANTHER" id="PTHR34182:SF1">
    <property type="entry name" value="PROTEIN-EXPORT MEMBRANE PROTEIN SECG"/>
    <property type="match status" value="1"/>
</dbReference>
<evidence type="ECO:0000256" key="5">
    <source>
        <dbReference type="ARBA" id="ARBA00022475"/>
    </source>
</evidence>
<dbReference type="PRINTS" id="PR01651">
    <property type="entry name" value="SECGEXPORT"/>
</dbReference>
<dbReference type="GO" id="GO:0043952">
    <property type="term" value="P:protein transport by the Sec complex"/>
    <property type="evidence" value="ECO:0007669"/>
    <property type="project" value="TreeGrafter"/>
</dbReference>
<comment type="similarity">
    <text evidence="2 11">Belongs to the SecG family.</text>
</comment>
<dbReference type="OrthoDB" id="9813947at2"/>